<reference evidence="1 2" key="1">
    <citation type="submission" date="2019-05" db="EMBL/GenBank/DDBJ databases">
        <title>Another draft genome of Portunus trituberculatus and its Hox gene families provides insights of decapod evolution.</title>
        <authorList>
            <person name="Jeong J.-H."/>
            <person name="Song I."/>
            <person name="Kim S."/>
            <person name="Choi T."/>
            <person name="Kim D."/>
            <person name="Ryu S."/>
            <person name="Kim W."/>
        </authorList>
    </citation>
    <scope>NUCLEOTIDE SEQUENCE [LARGE SCALE GENOMIC DNA]</scope>
    <source>
        <tissue evidence="1">Muscle</tissue>
    </source>
</reference>
<evidence type="ECO:0000313" key="2">
    <source>
        <dbReference type="Proteomes" id="UP000324222"/>
    </source>
</evidence>
<dbReference type="OrthoDB" id="5915577at2759"/>
<dbReference type="AlphaFoldDB" id="A0A5B7I5L5"/>
<dbReference type="Proteomes" id="UP000324222">
    <property type="component" value="Unassembled WGS sequence"/>
</dbReference>
<proteinExistence type="predicted"/>
<protein>
    <submittedName>
        <fullName evidence="1">Uncharacterized protein</fullName>
    </submittedName>
</protein>
<dbReference type="EMBL" id="VSRR010044161">
    <property type="protein sequence ID" value="MPC76767.1"/>
    <property type="molecule type" value="Genomic_DNA"/>
</dbReference>
<gene>
    <name evidence="1" type="ORF">E2C01_071198</name>
</gene>
<dbReference type="InterPro" id="IPR004119">
    <property type="entry name" value="EcKL"/>
</dbReference>
<sequence>MLLRRASVAEVEDDTKKYVPLTEELVREALRKDKGKDAQLVSWKYKDFTKKGDNYACFVTSVEVQYKEEEHGEPLQVTYVAKLAHQITSVFMDLMNEMFEKEGSCFIEILPKMNELLRELHIDSIR</sequence>
<comment type="caution">
    <text evidence="1">The sequence shown here is derived from an EMBL/GenBank/DDBJ whole genome shotgun (WGS) entry which is preliminary data.</text>
</comment>
<name>A0A5B7I5L5_PORTR</name>
<evidence type="ECO:0000313" key="1">
    <source>
        <dbReference type="EMBL" id="MPC76767.1"/>
    </source>
</evidence>
<accession>A0A5B7I5L5</accession>
<organism evidence="1 2">
    <name type="scientific">Portunus trituberculatus</name>
    <name type="common">Swimming crab</name>
    <name type="synonym">Neptunus trituberculatus</name>
    <dbReference type="NCBI Taxonomy" id="210409"/>
    <lineage>
        <taxon>Eukaryota</taxon>
        <taxon>Metazoa</taxon>
        <taxon>Ecdysozoa</taxon>
        <taxon>Arthropoda</taxon>
        <taxon>Crustacea</taxon>
        <taxon>Multicrustacea</taxon>
        <taxon>Malacostraca</taxon>
        <taxon>Eumalacostraca</taxon>
        <taxon>Eucarida</taxon>
        <taxon>Decapoda</taxon>
        <taxon>Pleocyemata</taxon>
        <taxon>Brachyura</taxon>
        <taxon>Eubrachyura</taxon>
        <taxon>Portunoidea</taxon>
        <taxon>Portunidae</taxon>
        <taxon>Portuninae</taxon>
        <taxon>Portunus</taxon>
    </lineage>
</organism>
<keyword evidence="2" id="KW-1185">Reference proteome</keyword>
<dbReference type="Pfam" id="PF02958">
    <property type="entry name" value="EcKL"/>
    <property type="match status" value="1"/>
</dbReference>